<protein>
    <submittedName>
        <fullName evidence="2">Uncharacterized protein</fullName>
    </submittedName>
</protein>
<sequence>MSIRSFEDKKIRANSIALNFITAEEEAKSFCKKLDVLQKDLCSAKTQTEFDSVAKKLITQGKEVHQFLSTLAAGKEQETKLALTYGSKYVGKLSKYIDVVTESVSEKNESVALEEILKNLADTQKNEVRNFIKSLKELQPVSETLMSQEEKFKERLSQADSSDVVDMIEAEILAKNNIIEGSLNRLISYPQDEAVAGALVNFLQRNERLLNIMQSFDIYASLEDDLSNARAALPVNNRSLRS</sequence>
<accession>A0A378IGW2</accession>
<reference evidence="2 4" key="2">
    <citation type="submission" date="2018-06" db="EMBL/GenBank/DDBJ databases">
        <authorList>
            <consortium name="Pathogen Informatics"/>
            <person name="Doyle S."/>
        </authorList>
    </citation>
    <scope>NUCLEOTIDE SEQUENCE [LARGE SCALE GENOMIC DNA]</scope>
    <source>
        <strain evidence="2 4">NCTC12438</strain>
    </source>
</reference>
<gene>
    <name evidence="1" type="ORF">Lcin_0577</name>
    <name evidence="2" type="ORF">NCTC12438_00877</name>
</gene>
<dbReference type="Proteomes" id="UP000054854">
    <property type="component" value="Unassembled WGS sequence"/>
</dbReference>
<keyword evidence="3" id="KW-1185">Reference proteome</keyword>
<evidence type="ECO:0000313" key="2">
    <source>
        <dbReference type="EMBL" id="STX34283.1"/>
    </source>
</evidence>
<dbReference type="EMBL" id="UGNX01000001">
    <property type="protein sequence ID" value="STX34283.1"/>
    <property type="molecule type" value="Genomic_DNA"/>
</dbReference>
<evidence type="ECO:0000313" key="3">
    <source>
        <dbReference type="Proteomes" id="UP000054854"/>
    </source>
</evidence>
<dbReference type="AlphaFoldDB" id="A0A378IGW2"/>
<dbReference type="OrthoDB" id="5653604at2"/>
<dbReference type="RefSeq" id="WP_058463817.1">
    <property type="nucleotide sequence ID" value="NZ_CAAAHQ010000031.1"/>
</dbReference>
<organism evidence="2 4">
    <name type="scientific">Legionella cincinnatiensis</name>
    <dbReference type="NCBI Taxonomy" id="28085"/>
    <lineage>
        <taxon>Bacteria</taxon>
        <taxon>Pseudomonadati</taxon>
        <taxon>Pseudomonadota</taxon>
        <taxon>Gammaproteobacteria</taxon>
        <taxon>Legionellales</taxon>
        <taxon>Legionellaceae</taxon>
        <taxon>Legionella</taxon>
    </lineage>
</organism>
<reference evidence="1 3" key="1">
    <citation type="submission" date="2015-11" db="EMBL/GenBank/DDBJ databases">
        <title>Genomic analysis of 38 Legionella species identifies large and diverse effector repertoires.</title>
        <authorList>
            <person name="Burstein D."/>
            <person name="Amaro F."/>
            <person name="Zusman T."/>
            <person name="Lifshitz Z."/>
            <person name="Cohen O."/>
            <person name="Gilbert J.A."/>
            <person name="Pupko T."/>
            <person name="Shuman H.A."/>
            <person name="Segal G."/>
        </authorList>
    </citation>
    <scope>NUCLEOTIDE SEQUENCE [LARGE SCALE GENOMIC DNA]</scope>
    <source>
        <strain evidence="1 3">CDC#72-OH-14</strain>
    </source>
</reference>
<proteinExistence type="predicted"/>
<evidence type="ECO:0000313" key="1">
    <source>
        <dbReference type="EMBL" id="KTC92667.1"/>
    </source>
</evidence>
<dbReference type="Proteomes" id="UP000255316">
    <property type="component" value="Unassembled WGS sequence"/>
</dbReference>
<evidence type="ECO:0000313" key="4">
    <source>
        <dbReference type="Proteomes" id="UP000255316"/>
    </source>
</evidence>
<name>A0A378IGW2_9GAMM</name>
<dbReference type="EMBL" id="LNXX01000006">
    <property type="protein sequence ID" value="KTC92667.1"/>
    <property type="molecule type" value="Genomic_DNA"/>
</dbReference>